<dbReference type="Gene3D" id="2.40.40.10">
    <property type="entry name" value="RlpA-like domain"/>
    <property type="match status" value="1"/>
</dbReference>
<dbReference type="PROSITE" id="PS51257">
    <property type="entry name" value="PROKAR_LIPOPROTEIN"/>
    <property type="match status" value="1"/>
</dbReference>
<evidence type="ECO:0000256" key="4">
    <source>
        <dbReference type="HAMAP-Rule" id="MF_02071"/>
    </source>
</evidence>
<dbReference type="SUPFAM" id="SSF50685">
    <property type="entry name" value="Barwin-like endoglucanases"/>
    <property type="match status" value="1"/>
</dbReference>
<evidence type="ECO:0000256" key="2">
    <source>
        <dbReference type="ARBA" id="ARBA00023239"/>
    </source>
</evidence>
<organism evidence="6 7">
    <name type="scientific">Acidithiobacillus ferridurans</name>
    <dbReference type="NCBI Taxonomy" id="1232575"/>
    <lineage>
        <taxon>Bacteria</taxon>
        <taxon>Pseudomonadati</taxon>
        <taxon>Pseudomonadota</taxon>
        <taxon>Acidithiobacillia</taxon>
        <taxon>Acidithiobacillales</taxon>
        <taxon>Acidithiobacillaceae</taxon>
        <taxon>Acidithiobacillus</taxon>
    </lineage>
</organism>
<dbReference type="InterPro" id="IPR012997">
    <property type="entry name" value="RplA"/>
</dbReference>
<gene>
    <name evidence="4" type="primary">rlpA</name>
    <name evidence="6" type="ORF">AFERRID_27870</name>
</gene>
<keyword evidence="4" id="KW-0472">Membrane</keyword>
<dbReference type="InterPro" id="IPR036908">
    <property type="entry name" value="RlpA-like_sf"/>
</dbReference>
<dbReference type="CDD" id="cd22268">
    <property type="entry name" value="DPBB_RlpA-like"/>
    <property type="match status" value="1"/>
</dbReference>
<keyword evidence="3 4" id="KW-0961">Cell wall biogenesis/degradation</keyword>
<dbReference type="PANTHER" id="PTHR34183">
    <property type="entry name" value="ENDOLYTIC PEPTIDOGLYCAN TRANSGLYCOSYLASE RLPA"/>
    <property type="match status" value="1"/>
</dbReference>
<keyword evidence="4" id="KW-0564">Palmitate</keyword>
<dbReference type="EC" id="4.2.2.-" evidence="4"/>
<dbReference type="EMBL" id="AP018795">
    <property type="protein sequence ID" value="BBF66569.1"/>
    <property type="molecule type" value="Genomic_DNA"/>
</dbReference>
<keyword evidence="4" id="KW-1003">Cell membrane</keyword>
<keyword evidence="4" id="KW-0449">Lipoprotein</keyword>
<proteinExistence type="inferred from homology"/>
<dbReference type="GO" id="GO:0071555">
    <property type="term" value="P:cell wall organization"/>
    <property type="evidence" value="ECO:0007669"/>
    <property type="project" value="UniProtKB-KW"/>
</dbReference>
<dbReference type="Pfam" id="PF03330">
    <property type="entry name" value="DPBB_1"/>
    <property type="match status" value="1"/>
</dbReference>
<keyword evidence="7" id="KW-1185">Reference proteome</keyword>
<dbReference type="InterPro" id="IPR034718">
    <property type="entry name" value="RlpA"/>
</dbReference>
<comment type="function">
    <text evidence="4">Lytic transglycosylase with a strong preference for naked glycan strands that lack stem peptides.</text>
</comment>
<dbReference type="HAMAP" id="MF_02071">
    <property type="entry name" value="RlpA"/>
    <property type="match status" value="1"/>
</dbReference>
<dbReference type="InterPro" id="IPR036680">
    <property type="entry name" value="SPOR-like_sf"/>
</dbReference>
<accession>A0A2Z6IM28</accession>
<protein>
    <recommendedName>
        <fullName evidence="4">Endolytic peptidoglycan transglycosylase RlpA</fullName>
        <ecNumber evidence="4">4.2.2.-</ecNumber>
    </recommendedName>
</protein>
<comment type="similarity">
    <text evidence="4 5">Belongs to the RlpA family.</text>
</comment>
<dbReference type="Pfam" id="PF05036">
    <property type="entry name" value="SPOR"/>
    <property type="match status" value="1"/>
</dbReference>
<dbReference type="KEGG" id="afj:AFERRID_27870"/>
<dbReference type="RefSeq" id="WP_113525667.1">
    <property type="nucleotide sequence ID" value="NZ_AP018795.1"/>
</dbReference>
<comment type="subcellular location">
    <subcellularLocation>
        <location evidence="4">Cell membrane</location>
        <topology evidence="4">Lipid-anchor</topology>
    </subcellularLocation>
</comment>
<dbReference type="GO" id="GO:0000270">
    <property type="term" value="P:peptidoglycan metabolic process"/>
    <property type="evidence" value="ECO:0007669"/>
    <property type="project" value="UniProtKB-UniRule"/>
</dbReference>
<dbReference type="PANTHER" id="PTHR34183:SF1">
    <property type="entry name" value="ENDOLYTIC PEPTIDOGLYCAN TRANSGLYCOSYLASE RLPA"/>
    <property type="match status" value="1"/>
</dbReference>
<dbReference type="GO" id="GO:0009279">
    <property type="term" value="C:cell outer membrane"/>
    <property type="evidence" value="ECO:0007669"/>
    <property type="project" value="TreeGrafter"/>
</dbReference>
<dbReference type="InterPro" id="IPR009009">
    <property type="entry name" value="RlpA-like_DPBB"/>
</dbReference>
<dbReference type="InterPro" id="IPR007730">
    <property type="entry name" value="SPOR-like_dom"/>
</dbReference>
<keyword evidence="2 4" id="KW-0456">Lyase</keyword>
<evidence type="ECO:0000256" key="1">
    <source>
        <dbReference type="ARBA" id="ARBA00022729"/>
    </source>
</evidence>
<dbReference type="Gene3D" id="3.30.70.1070">
    <property type="entry name" value="Sporulation related repeat"/>
    <property type="match status" value="1"/>
</dbReference>
<evidence type="ECO:0000256" key="3">
    <source>
        <dbReference type="ARBA" id="ARBA00023316"/>
    </source>
</evidence>
<dbReference type="PROSITE" id="PS51724">
    <property type="entry name" value="SPOR"/>
    <property type="match status" value="1"/>
</dbReference>
<dbReference type="SUPFAM" id="SSF110997">
    <property type="entry name" value="Sporulation related repeat"/>
    <property type="match status" value="1"/>
</dbReference>
<dbReference type="GO" id="GO:0042834">
    <property type="term" value="F:peptidoglycan binding"/>
    <property type="evidence" value="ECO:0007669"/>
    <property type="project" value="InterPro"/>
</dbReference>
<evidence type="ECO:0000313" key="7">
    <source>
        <dbReference type="Proteomes" id="UP000280188"/>
    </source>
</evidence>
<reference evidence="6 7" key="1">
    <citation type="journal article" date="2018" name="Microbiol. Resour. Announc.">
        <title>Complete Genome Sequence of Acidithiobacillus ferridurans JCM 18981.</title>
        <authorList>
            <person name="Miyauchi T."/>
            <person name="Kouzuma A."/>
            <person name="Abe T."/>
            <person name="Watanabe K."/>
        </authorList>
    </citation>
    <scope>NUCLEOTIDE SEQUENCE [LARGE SCALE GENOMIC DNA]</scope>
    <source>
        <strain evidence="7">ATCC 33020 / DSM 29468 / JCM 18981 / 11Fe</strain>
    </source>
</reference>
<dbReference type="Proteomes" id="UP000280188">
    <property type="component" value="Chromosome"/>
</dbReference>
<dbReference type="GO" id="GO:0005886">
    <property type="term" value="C:plasma membrane"/>
    <property type="evidence" value="ECO:0007669"/>
    <property type="project" value="UniProtKB-SubCell"/>
</dbReference>
<dbReference type="GO" id="GO:0008932">
    <property type="term" value="F:lytic endotransglycosylase activity"/>
    <property type="evidence" value="ECO:0007669"/>
    <property type="project" value="UniProtKB-UniRule"/>
</dbReference>
<keyword evidence="1" id="KW-0732">Signal</keyword>
<sequence>MTVSGARRTVFYTMLGLWMLALSGCAGVSTSPTANNTSPSASAACATPAPDLHAAYNRPYQVHGRIYAPLNSSAGYAVRGMASWYGWESGSTTAMGTPFRPRAFSAASRDLPLPTCARVTNLSNGRSVIVLVNDRGPFVDGRAMDLSYGAANALGMAGQGIAPVEIVALAPVAAPPAGASRGTVTAAALPMAPEIPAPPQTFLQTGAFSRVNNATRERNRLLHAGIRGVLIVPGLVNGQQYYKVQIGPLPGGVAAVQVIAELRQMGFHDFYSVEQ</sequence>
<name>A0A2Z6IM28_ACIFI</name>
<evidence type="ECO:0000256" key="5">
    <source>
        <dbReference type="RuleBase" id="RU003495"/>
    </source>
</evidence>
<dbReference type="NCBIfam" id="TIGR00413">
    <property type="entry name" value="rlpA"/>
    <property type="match status" value="1"/>
</dbReference>
<evidence type="ECO:0000313" key="6">
    <source>
        <dbReference type="EMBL" id="BBF66569.1"/>
    </source>
</evidence>
<dbReference type="AlphaFoldDB" id="A0A2Z6IM28"/>